<feature type="region of interest" description="Disordered" evidence="1">
    <location>
        <begin position="299"/>
        <end position="341"/>
    </location>
</feature>
<feature type="region of interest" description="Disordered" evidence="1">
    <location>
        <begin position="176"/>
        <end position="199"/>
    </location>
</feature>
<feature type="region of interest" description="Disordered" evidence="1">
    <location>
        <begin position="571"/>
        <end position="607"/>
    </location>
</feature>
<name>A0A9P6R706_9FUNG</name>
<evidence type="ECO:0000313" key="3">
    <source>
        <dbReference type="Proteomes" id="UP000823405"/>
    </source>
</evidence>
<gene>
    <name evidence="2" type="ORF">BGZ97_009709</name>
</gene>
<evidence type="ECO:0000313" key="2">
    <source>
        <dbReference type="EMBL" id="KAG0314017.1"/>
    </source>
</evidence>
<accession>A0A9P6R706</accession>
<dbReference type="AlphaFoldDB" id="A0A9P6R706"/>
<dbReference type="OrthoDB" id="2421866at2759"/>
<protein>
    <submittedName>
        <fullName evidence="2">Uncharacterized protein</fullName>
    </submittedName>
</protein>
<dbReference type="Proteomes" id="UP000823405">
    <property type="component" value="Unassembled WGS sequence"/>
</dbReference>
<proteinExistence type="predicted"/>
<evidence type="ECO:0000256" key="1">
    <source>
        <dbReference type="SAM" id="MobiDB-lite"/>
    </source>
</evidence>
<keyword evidence="3" id="KW-1185">Reference proteome</keyword>
<feature type="compositionally biased region" description="Polar residues" evidence="1">
    <location>
        <begin position="579"/>
        <end position="589"/>
    </location>
</feature>
<sequence length="731" mass="81267">MSVHPRPLTIHDLFYKAFSSPRIDQDSDHQQHDILSFVGQVVHTIDSSRITRLAANRDQELDGYPLHPNALSVFKTHGDGSLPYQVVWLGPLQIATSNIVAHTIQRLAPGKEFTARPTLPDNKNLKGPSNRDRVVVIIDSDDEKGEQEPPTTMNEYAPQPNISEREVDDGTSSCISWSDSNISRSDAEDEPDIGKSGMDTLPTTMVAVLLDSASCRDGSSSALPFKHGEIVEITNTLMLQQELTLSRVVSCVGIARTTCYRISPSDQNMRTKFSDEQIPGRKRLMLAKESMPTNVPNCEKRTTTSMARKRSRSNTVVLNDDSDDEVARTLESPKEKKRIREDEQDVGSLSIRLLKPWSHQAFHSQLDPLKFLARPQSDNHILDSRISRPVAGDTVDYISNLWCSLPIAPLSTTTIPTTPPTSNGTANLTTRSDTITRHICRVNTIQRVQIRAICDECENDYKSQICTFGCSSRKWRTQVQMECTIGDGTSVAELRLGSDQEAVMWTLLGLKESSRDRQGCEIRTGSTTTSAEGREGTDAVEVVETRTADPYEDLRNKVLRIVARRGDLTYKAGPATDLPASSTSKSLPPNKSKENEKAKGKGKVKEKASDVIAQQKGHVESVDQDQSQRATTEEKLWLDICTVRLRKQQSFVLSATTSTLAANGSTPSLPLSGEAVKRRVVLKKSWVQIQKWRTVETLVRPPLVLWALAAECIRPYSETKMLLGRLLQQQQ</sequence>
<feature type="compositionally biased region" description="Basic and acidic residues" evidence="1">
    <location>
        <begin position="591"/>
        <end position="607"/>
    </location>
</feature>
<organism evidence="2 3">
    <name type="scientific">Linnemannia gamsii</name>
    <dbReference type="NCBI Taxonomy" id="64522"/>
    <lineage>
        <taxon>Eukaryota</taxon>
        <taxon>Fungi</taxon>
        <taxon>Fungi incertae sedis</taxon>
        <taxon>Mucoromycota</taxon>
        <taxon>Mortierellomycotina</taxon>
        <taxon>Mortierellomycetes</taxon>
        <taxon>Mortierellales</taxon>
        <taxon>Mortierellaceae</taxon>
        <taxon>Linnemannia</taxon>
    </lineage>
</organism>
<feature type="region of interest" description="Disordered" evidence="1">
    <location>
        <begin position="518"/>
        <end position="538"/>
    </location>
</feature>
<comment type="caution">
    <text evidence="2">The sequence shown here is derived from an EMBL/GenBank/DDBJ whole genome shotgun (WGS) entry which is preliminary data.</text>
</comment>
<dbReference type="EMBL" id="JAAAIN010000475">
    <property type="protein sequence ID" value="KAG0314017.1"/>
    <property type="molecule type" value="Genomic_DNA"/>
</dbReference>
<feature type="compositionally biased region" description="Basic and acidic residues" evidence="1">
    <location>
        <begin position="325"/>
        <end position="341"/>
    </location>
</feature>
<reference evidence="2" key="1">
    <citation type="journal article" date="2020" name="Fungal Divers.">
        <title>Resolving the Mortierellaceae phylogeny through synthesis of multi-gene phylogenetics and phylogenomics.</title>
        <authorList>
            <person name="Vandepol N."/>
            <person name="Liber J."/>
            <person name="Desiro A."/>
            <person name="Na H."/>
            <person name="Kennedy M."/>
            <person name="Barry K."/>
            <person name="Grigoriev I.V."/>
            <person name="Miller A.N."/>
            <person name="O'Donnell K."/>
            <person name="Stajich J.E."/>
            <person name="Bonito G."/>
        </authorList>
    </citation>
    <scope>NUCLEOTIDE SEQUENCE</scope>
    <source>
        <strain evidence="2">NVP60</strain>
    </source>
</reference>